<organism evidence="2 3">
    <name type="scientific">Gibberella nygamai</name>
    <name type="common">Bean root rot disease fungus</name>
    <name type="synonym">Fusarium nygamai</name>
    <dbReference type="NCBI Taxonomy" id="42673"/>
    <lineage>
        <taxon>Eukaryota</taxon>
        <taxon>Fungi</taxon>
        <taxon>Dikarya</taxon>
        <taxon>Ascomycota</taxon>
        <taxon>Pezizomycotina</taxon>
        <taxon>Sordariomycetes</taxon>
        <taxon>Hypocreomycetidae</taxon>
        <taxon>Hypocreales</taxon>
        <taxon>Nectriaceae</taxon>
        <taxon>Fusarium</taxon>
        <taxon>Fusarium fujikuroi species complex</taxon>
    </lineage>
</organism>
<evidence type="ECO:0000313" key="3">
    <source>
        <dbReference type="Proteomes" id="UP000236664"/>
    </source>
</evidence>
<name>A0A2K0U2C7_GIBNY</name>
<comment type="caution">
    <text evidence="2">The sequence shown here is derived from an EMBL/GenBank/DDBJ whole genome shotgun (WGS) entry which is preliminary data.</text>
</comment>
<keyword evidence="3" id="KW-1185">Reference proteome</keyword>
<dbReference type="AlphaFoldDB" id="A0A2K0U2C7"/>
<accession>A0A2K0U2C7</accession>
<dbReference type="Proteomes" id="UP000236664">
    <property type="component" value="Unassembled WGS sequence"/>
</dbReference>
<gene>
    <name evidence="2" type="ORF">FNYG_15872</name>
</gene>
<evidence type="ECO:0000313" key="2">
    <source>
        <dbReference type="EMBL" id="PNP51912.1"/>
    </source>
</evidence>
<sequence length="249" mass="28386">MKALDSVINRCEDTVRATSHDLLCWLLSSRLQSRRELSFKLVVERSSETRYRRTQKQFLAFVLRIYRMPDDSRREMVNVKMKPDIITQLDRIWEHRIWNYFDLAKGTWPVMERQGSPLAGTCSSLIDGQFVSGSLNNRPCRGSDAEDNTDDGETDDENVEAWELDDDEDDEDGESDYDDSGHHNGFDEYAAGTHQDTSSGISYDSAASAFDQFLELLFHLCVTLTASLDFPQTVRDSNSLDSAAQNCQQ</sequence>
<dbReference type="EMBL" id="MTQA01000776">
    <property type="protein sequence ID" value="PNP51912.1"/>
    <property type="molecule type" value="Genomic_DNA"/>
</dbReference>
<protein>
    <submittedName>
        <fullName evidence="2">Uncharacterized protein</fullName>
    </submittedName>
</protein>
<feature type="compositionally biased region" description="Acidic residues" evidence="1">
    <location>
        <begin position="145"/>
        <end position="178"/>
    </location>
</feature>
<feature type="region of interest" description="Disordered" evidence="1">
    <location>
        <begin position="136"/>
        <end position="198"/>
    </location>
</feature>
<evidence type="ECO:0000256" key="1">
    <source>
        <dbReference type="SAM" id="MobiDB-lite"/>
    </source>
</evidence>
<proteinExistence type="predicted"/>
<reference evidence="2 3" key="1">
    <citation type="submission" date="2017-06" db="EMBL/GenBank/DDBJ databases">
        <title>Genome of Fusarium nygamai isolate CS10214.</title>
        <authorList>
            <person name="Gardiner D.M."/>
            <person name="Obanor F."/>
            <person name="Kazan K."/>
        </authorList>
    </citation>
    <scope>NUCLEOTIDE SEQUENCE [LARGE SCALE GENOMIC DNA]</scope>
    <source>
        <strain evidence="2 3">CS10214</strain>
    </source>
</reference>
<dbReference type="OrthoDB" id="5105167at2759"/>
<dbReference type="STRING" id="42673.A0A2K0U2C7"/>